<dbReference type="InterPro" id="IPR009071">
    <property type="entry name" value="HMG_box_dom"/>
</dbReference>
<keyword evidence="4" id="KW-1185">Reference proteome</keyword>
<keyword evidence="1" id="KW-0539">Nucleus</keyword>
<proteinExistence type="predicted"/>
<evidence type="ECO:0000256" key="1">
    <source>
        <dbReference type="PROSITE-ProRule" id="PRU00267"/>
    </source>
</evidence>
<comment type="caution">
    <text evidence="3">The sequence shown here is derived from an EMBL/GenBank/DDBJ whole genome shotgun (WGS) entry which is preliminary data.</text>
</comment>
<dbReference type="SMART" id="SM00398">
    <property type="entry name" value="HMG"/>
    <property type="match status" value="1"/>
</dbReference>
<accession>A0A9N9P655</accession>
<name>A0A9N9P655_9GLOM</name>
<dbReference type="OrthoDB" id="6247875at2759"/>
<dbReference type="EMBL" id="CAJVPV010064503">
    <property type="protein sequence ID" value="CAG8793971.1"/>
    <property type="molecule type" value="Genomic_DNA"/>
</dbReference>
<dbReference type="GO" id="GO:0003677">
    <property type="term" value="F:DNA binding"/>
    <property type="evidence" value="ECO:0007669"/>
    <property type="project" value="UniProtKB-UniRule"/>
</dbReference>
<feature type="non-terminal residue" evidence="3">
    <location>
        <position position="117"/>
    </location>
</feature>
<dbReference type="AlphaFoldDB" id="A0A9N9P655"/>
<gene>
    <name evidence="3" type="ORF">AMORRO_LOCUS18387</name>
</gene>
<protein>
    <submittedName>
        <fullName evidence="3">10835_t:CDS:1</fullName>
    </submittedName>
</protein>
<feature type="non-terminal residue" evidence="3">
    <location>
        <position position="1"/>
    </location>
</feature>
<evidence type="ECO:0000313" key="4">
    <source>
        <dbReference type="Proteomes" id="UP000789342"/>
    </source>
</evidence>
<dbReference type="InterPro" id="IPR036910">
    <property type="entry name" value="HMG_box_dom_sf"/>
</dbReference>
<dbReference type="Proteomes" id="UP000789342">
    <property type="component" value="Unassembled WGS sequence"/>
</dbReference>
<keyword evidence="1" id="KW-0238">DNA-binding</keyword>
<feature type="DNA-binding region" description="HMG box" evidence="1">
    <location>
        <begin position="46"/>
        <end position="112"/>
    </location>
</feature>
<organism evidence="3 4">
    <name type="scientific">Acaulospora morrowiae</name>
    <dbReference type="NCBI Taxonomy" id="94023"/>
    <lineage>
        <taxon>Eukaryota</taxon>
        <taxon>Fungi</taxon>
        <taxon>Fungi incertae sedis</taxon>
        <taxon>Mucoromycota</taxon>
        <taxon>Glomeromycotina</taxon>
        <taxon>Glomeromycetes</taxon>
        <taxon>Diversisporales</taxon>
        <taxon>Acaulosporaceae</taxon>
        <taxon>Acaulospora</taxon>
    </lineage>
</organism>
<evidence type="ECO:0000313" key="3">
    <source>
        <dbReference type="EMBL" id="CAG8793971.1"/>
    </source>
</evidence>
<dbReference type="SUPFAM" id="SSF47095">
    <property type="entry name" value="HMG-box"/>
    <property type="match status" value="1"/>
</dbReference>
<sequence>HLQMTDTDINIESIAKVQRSKLFPCSLKVDELDIDSKYTRGKKKNPPRWMNSYIVFRRALGLLLKGIKMDGKQLTLLARQMWNESNKYEKEEYKNISLELRKRHRKRYPEFKYGAKR</sequence>
<reference evidence="3" key="1">
    <citation type="submission" date="2021-06" db="EMBL/GenBank/DDBJ databases">
        <authorList>
            <person name="Kallberg Y."/>
            <person name="Tangrot J."/>
            <person name="Rosling A."/>
        </authorList>
    </citation>
    <scope>NUCLEOTIDE SEQUENCE</scope>
    <source>
        <strain evidence="3">CL551</strain>
    </source>
</reference>
<dbReference type="Gene3D" id="1.10.30.10">
    <property type="entry name" value="High mobility group box domain"/>
    <property type="match status" value="1"/>
</dbReference>
<dbReference type="PROSITE" id="PS50118">
    <property type="entry name" value="HMG_BOX_2"/>
    <property type="match status" value="1"/>
</dbReference>
<dbReference type="GO" id="GO:0005634">
    <property type="term" value="C:nucleus"/>
    <property type="evidence" value="ECO:0007669"/>
    <property type="project" value="UniProtKB-UniRule"/>
</dbReference>
<feature type="domain" description="HMG box" evidence="2">
    <location>
        <begin position="46"/>
        <end position="112"/>
    </location>
</feature>
<evidence type="ECO:0000259" key="2">
    <source>
        <dbReference type="PROSITE" id="PS50118"/>
    </source>
</evidence>